<accession>A0A4R3N355</accession>
<feature type="domain" description="MRB1590-like C-terminal" evidence="4">
    <location>
        <begin position="463"/>
        <end position="565"/>
    </location>
</feature>
<dbReference type="InterPro" id="IPR046834">
    <property type="entry name" value="ABC_ATPase_C"/>
</dbReference>
<dbReference type="InterPro" id="IPR046833">
    <property type="entry name" value="ABC_N"/>
</dbReference>
<feature type="domain" description="ATPase of the ABC class C-terminal" evidence="2">
    <location>
        <begin position="166"/>
        <end position="444"/>
    </location>
</feature>
<dbReference type="AlphaFoldDB" id="A0A4R3N355"/>
<organism evidence="5 6">
    <name type="scientific">Melghiribacillus thermohalophilus</name>
    <dbReference type="NCBI Taxonomy" id="1324956"/>
    <lineage>
        <taxon>Bacteria</taxon>
        <taxon>Bacillati</taxon>
        <taxon>Bacillota</taxon>
        <taxon>Bacilli</taxon>
        <taxon>Bacillales</taxon>
        <taxon>Bacillaceae</taxon>
        <taxon>Melghiribacillus</taxon>
    </lineage>
</organism>
<dbReference type="PANTHER" id="PTHR38149">
    <property type="entry name" value="ATPASE"/>
    <property type="match status" value="1"/>
</dbReference>
<evidence type="ECO:0000259" key="2">
    <source>
        <dbReference type="Pfam" id="PF09818"/>
    </source>
</evidence>
<evidence type="ECO:0000259" key="4">
    <source>
        <dbReference type="Pfam" id="PF21117"/>
    </source>
</evidence>
<dbReference type="InterPro" id="IPR027417">
    <property type="entry name" value="P-loop_NTPase"/>
</dbReference>
<name>A0A4R3N355_9BACI</name>
<gene>
    <name evidence="5" type="ORF">EDD68_10749</name>
</gene>
<proteinExistence type="predicted"/>
<feature type="region of interest" description="Disordered" evidence="1">
    <location>
        <begin position="436"/>
        <end position="463"/>
    </location>
</feature>
<dbReference type="Pfam" id="PF20446">
    <property type="entry name" value="ABC_N"/>
    <property type="match status" value="1"/>
</dbReference>
<dbReference type="InterPro" id="IPR049069">
    <property type="entry name" value="MRB1590-like_C"/>
</dbReference>
<dbReference type="RefSeq" id="WP_132371519.1">
    <property type="nucleotide sequence ID" value="NZ_SMAN01000007.1"/>
</dbReference>
<comment type="caution">
    <text evidence="5">The sequence shown here is derived from an EMBL/GenBank/DDBJ whole genome shotgun (WGS) entry which is preliminary data.</text>
</comment>
<evidence type="ECO:0000313" key="6">
    <source>
        <dbReference type="Proteomes" id="UP000294650"/>
    </source>
</evidence>
<dbReference type="Pfam" id="PF09818">
    <property type="entry name" value="ABC_ATPase"/>
    <property type="match status" value="1"/>
</dbReference>
<reference evidence="5 6" key="1">
    <citation type="submission" date="2019-03" db="EMBL/GenBank/DDBJ databases">
        <title>Genomic Encyclopedia of Type Strains, Phase IV (KMG-IV): sequencing the most valuable type-strain genomes for metagenomic binning, comparative biology and taxonomic classification.</title>
        <authorList>
            <person name="Goeker M."/>
        </authorList>
    </citation>
    <scope>NUCLEOTIDE SEQUENCE [LARGE SCALE GENOMIC DNA]</scope>
    <source>
        <strain evidence="5 6">DSM 25894</strain>
    </source>
</reference>
<dbReference type="Proteomes" id="UP000294650">
    <property type="component" value="Unassembled WGS sequence"/>
</dbReference>
<keyword evidence="6" id="KW-1185">Reference proteome</keyword>
<dbReference type="SUPFAM" id="SSF52540">
    <property type="entry name" value="P-loop containing nucleoside triphosphate hydrolases"/>
    <property type="match status" value="1"/>
</dbReference>
<evidence type="ECO:0000313" key="5">
    <source>
        <dbReference type="EMBL" id="TCT23335.1"/>
    </source>
</evidence>
<sequence>MQKLRSSLKQMDGKGYKAYKSLQGRYQYSRFKLMVDYVQGDPFASPSKIRILIPFDQRPIKPGWKDCKERKIYAEDCLARSVAKAIRRLNIPVRGTGKSGMVSIDEPGQEILERAAVTIGDAETTICLSIGLPANGRRINGREADKLFFTVLPAILDQSIFAISDQEIDQAVQLSDQHQAIRKQMKENNWIAFVADGAVLPRESGISNRPLKHAIPFKSPEENRVSINIPHRDEPLTGMALKKGIVLIVGGGYHGKSTLLNAIERGVYHHIRGDGREYVLTDPAAVKVRAEDGRKVTTVNISPFINHLPHGEDTVHFSTDNASGSTSQAANVMEALEAGAKTLLIDEDTSATNFMIRDERMQELVVKEKEPITPFIDKIKQMKEELDVSTILVMGGSGDYFDAADEVIMMDQYLPLNVTKKAKEIAEKYPYQREKEGGESFGQLPRRRFLPGSLNSQKGKKSKVQAKGLSKIVMGRHEIDLSQVEQLVDSSQTRMIAEIIHFLERRNRLEKNISLAELLDQVEKQMDTEGLSSFTPRPDEHPGEIARPRRFEIAAAFNRIRIARVVELSS</sequence>
<evidence type="ECO:0000256" key="1">
    <source>
        <dbReference type="SAM" id="MobiDB-lite"/>
    </source>
</evidence>
<dbReference type="OrthoDB" id="9809999at2"/>
<protein>
    <submittedName>
        <fullName evidence="5">Putative ABC-class ATPase</fullName>
    </submittedName>
</protein>
<dbReference type="Pfam" id="PF21117">
    <property type="entry name" value="MRB1590_C"/>
    <property type="match status" value="1"/>
</dbReference>
<dbReference type="EMBL" id="SMAN01000007">
    <property type="protein sequence ID" value="TCT23335.1"/>
    <property type="molecule type" value="Genomic_DNA"/>
</dbReference>
<dbReference type="InterPro" id="IPR019195">
    <property type="entry name" value="ABC_ATPase_put"/>
</dbReference>
<evidence type="ECO:0000259" key="3">
    <source>
        <dbReference type="Pfam" id="PF20446"/>
    </source>
</evidence>
<dbReference type="PANTHER" id="PTHR38149:SF1">
    <property type="entry name" value="ATPASE"/>
    <property type="match status" value="1"/>
</dbReference>
<feature type="domain" description="ATPase of the ABC class N-terminal" evidence="3">
    <location>
        <begin position="1"/>
        <end position="160"/>
    </location>
</feature>